<dbReference type="Pfam" id="PF05621">
    <property type="entry name" value="TniB"/>
    <property type="match status" value="1"/>
</dbReference>
<name>A0A7U8C921_NEPCE</name>
<protein>
    <recommendedName>
        <fullName evidence="3">AAA+ ATPase domain-containing protein</fullName>
    </recommendedName>
</protein>
<dbReference type="RefSeq" id="WP_007019681.1">
    <property type="nucleotide sequence ID" value="NZ_CH724125.1"/>
</dbReference>
<organism evidence="1 2">
    <name type="scientific">Neptuniibacter caesariensis</name>
    <dbReference type="NCBI Taxonomy" id="207954"/>
    <lineage>
        <taxon>Bacteria</taxon>
        <taxon>Pseudomonadati</taxon>
        <taxon>Pseudomonadota</taxon>
        <taxon>Gammaproteobacteria</taxon>
        <taxon>Oceanospirillales</taxon>
        <taxon>Oceanospirillaceae</taxon>
        <taxon>Neptuniibacter</taxon>
    </lineage>
</organism>
<comment type="caution">
    <text evidence="1">The sequence shown here is derived from an EMBL/GenBank/DDBJ whole genome shotgun (WGS) entry which is preliminary data.</text>
</comment>
<dbReference type="AlphaFoldDB" id="A0A7U8C921"/>
<dbReference type="SUPFAM" id="SSF52540">
    <property type="entry name" value="P-loop containing nucleoside triphosphate hydrolases"/>
    <property type="match status" value="1"/>
</dbReference>
<gene>
    <name evidence="1" type="ORF">MED92_10074</name>
</gene>
<sequence>MSKPIAAPAALSDEWKAVFAKLKSETQFFVSKTIKTQSFKDAVESIEATHDMSGTLASGMILSGEPGVGKSAILDTYVSSYLASCENLETDELTRVPIIKISIPSKPTINSLIVEMLEAVGHSNLSGTQSALNMRLREFIRSQGVELLVFDEFQHLLREQAQTSTRNVLNYIKTLMDDTKVAVVMAGIPEGRKAIEAYDELFQRMTFEQAEIKPYNLRLKASCSEFVEFMHTIELILADAGVKIISLTNKTMLQRVWLASNGRIRLIERLIAKVLEKTDLTKTVNISDFERIYQRNKMNPKLGDTFNPFSVNDKAKLQEKAGWYK</sequence>
<dbReference type="Gene3D" id="3.40.50.300">
    <property type="entry name" value="P-loop containing nucleotide triphosphate hydrolases"/>
    <property type="match status" value="1"/>
</dbReference>
<evidence type="ECO:0008006" key="3">
    <source>
        <dbReference type="Google" id="ProtNLM"/>
    </source>
</evidence>
<dbReference type="Proteomes" id="UP000002171">
    <property type="component" value="Unassembled WGS sequence"/>
</dbReference>
<keyword evidence="2" id="KW-1185">Reference proteome</keyword>
<evidence type="ECO:0000313" key="1">
    <source>
        <dbReference type="EMBL" id="EAR62044.1"/>
    </source>
</evidence>
<accession>A0A7U8C921</accession>
<reference evidence="1 2" key="1">
    <citation type="submission" date="2006-02" db="EMBL/GenBank/DDBJ databases">
        <authorList>
            <person name="Pinhassi J."/>
            <person name="Pedros-Alio C."/>
            <person name="Ferriera S."/>
            <person name="Johnson J."/>
            <person name="Kravitz S."/>
            <person name="Halpern A."/>
            <person name="Remington K."/>
            <person name="Beeson K."/>
            <person name="Tran B."/>
            <person name="Rogers Y.-H."/>
            <person name="Friedman R."/>
            <person name="Venter J.C."/>
        </authorList>
    </citation>
    <scope>NUCLEOTIDE SEQUENCE [LARGE SCALE GENOMIC DNA]</scope>
    <source>
        <strain evidence="1 2">MED92</strain>
    </source>
</reference>
<dbReference type="InterPro" id="IPR027417">
    <property type="entry name" value="P-loop_NTPase"/>
</dbReference>
<proteinExistence type="predicted"/>
<evidence type="ECO:0000313" key="2">
    <source>
        <dbReference type="Proteomes" id="UP000002171"/>
    </source>
</evidence>
<dbReference type="EMBL" id="AAOW01000004">
    <property type="protein sequence ID" value="EAR62044.1"/>
    <property type="molecule type" value="Genomic_DNA"/>
</dbReference>
<dbReference type="InterPro" id="IPR008868">
    <property type="entry name" value="TniB"/>
</dbReference>